<sequence length="137" mass="15423">MAEKEMEYQGCKGIKSISTKFGIAESTLRHRLHTNGNDIEKAVNYVKYSKVDRGEYEYQGAIGLKEISKKFDINYNTLRQRLSKGMSLKDAIETKVKNRGQAKKKIVEKPEVELVGIKAPDQLNNSWKLALGMGGSL</sequence>
<evidence type="ECO:0000313" key="1">
    <source>
        <dbReference type="EMBL" id="AMG01326.1"/>
    </source>
</evidence>
<proteinExistence type="predicted"/>
<keyword evidence="2" id="KW-1185">Reference proteome</keyword>
<evidence type="ECO:0000313" key="2">
    <source>
        <dbReference type="Proteomes" id="UP000067422"/>
    </source>
</evidence>
<name>A0ABN4L933_VIBHA</name>
<dbReference type="Proteomes" id="UP000067422">
    <property type="component" value="Chromosome 2"/>
</dbReference>
<protein>
    <recommendedName>
        <fullName evidence="3">HTH psq-type domain-containing protein</fullName>
    </recommendedName>
</protein>
<gene>
    <name evidence="1" type="ORF">AL538_27115</name>
</gene>
<dbReference type="EMBL" id="CP014039">
    <property type="protein sequence ID" value="AMG01326.1"/>
    <property type="molecule type" value="Genomic_DNA"/>
</dbReference>
<evidence type="ECO:0008006" key="3">
    <source>
        <dbReference type="Google" id="ProtNLM"/>
    </source>
</evidence>
<dbReference type="RefSeq" id="WP_061066636.1">
    <property type="nucleotide sequence ID" value="NZ_CP014039.2"/>
</dbReference>
<accession>A0ABN4L933</accession>
<organism evidence="1 2">
    <name type="scientific">Vibrio harveyi</name>
    <name type="common">Beneckea harveyi</name>
    <dbReference type="NCBI Taxonomy" id="669"/>
    <lineage>
        <taxon>Bacteria</taxon>
        <taxon>Pseudomonadati</taxon>
        <taxon>Pseudomonadota</taxon>
        <taxon>Gammaproteobacteria</taxon>
        <taxon>Vibrionales</taxon>
        <taxon>Vibrionaceae</taxon>
        <taxon>Vibrio</taxon>
    </lineage>
</organism>
<reference evidence="1" key="1">
    <citation type="submission" date="2018-01" db="EMBL/GenBank/DDBJ databases">
        <title>FDA dAtabase for Regulatory Grade micrObial Sequences (FDA-ARGOS): Supporting development and validation of Infectious Disease Dx tests.</title>
        <authorList>
            <person name="Hoffmann M."/>
            <person name="Allard M."/>
            <person name="Evans P."/>
            <person name="Brown E."/>
            <person name="Tallon L."/>
            <person name="Sadzewicz L."/>
            <person name="Sengamalay N."/>
            <person name="Ott S."/>
            <person name="Godinez A."/>
            <person name="Nagaraj S."/>
            <person name="Vyas G."/>
            <person name="Aluvathingal J."/>
            <person name="Nadendla S."/>
            <person name="Geyer C."/>
            <person name="Sichtig H."/>
        </authorList>
    </citation>
    <scope>NUCLEOTIDE SEQUENCE</scope>
    <source>
        <strain evidence="1">FDAARGOS_107</strain>
    </source>
</reference>